<gene>
    <name evidence="2" type="ORF">N7539_003234</name>
</gene>
<keyword evidence="1" id="KW-0812">Transmembrane</keyword>
<proteinExistence type="predicted"/>
<dbReference type="RefSeq" id="XP_056792795.1">
    <property type="nucleotide sequence ID" value="XM_056932836.1"/>
</dbReference>
<comment type="caution">
    <text evidence="2">The sequence shown here is derived from an EMBL/GenBank/DDBJ whole genome shotgun (WGS) entry which is preliminary data.</text>
</comment>
<dbReference type="AlphaFoldDB" id="A0A9X0BZY0"/>
<sequence length="85" mass="9652">MMELMQNYAKEGIVGIANPDRWEICPAAIEFVSATISASSFEELKKHCFLTETRWCLGDLIGLIWFALISARTFYLYTPRSEAKG</sequence>
<evidence type="ECO:0000256" key="1">
    <source>
        <dbReference type="SAM" id="Phobius"/>
    </source>
</evidence>
<protein>
    <submittedName>
        <fullName evidence="2">Uncharacterized protein</fullName>
    </submittedName>
</protein>
<keyword evidence="1" id="KW-1133">Transmembrane helix</keyword>
<keyword evidence="3" id="KW-1185">Reference proteome</keyword>
<reference evidence="2" key="2">
    <citation type="journal article" date="2023" name="IMA Fungus">
        <title>Comparative genomic study of the Penicillium genus elucidates a diverse pangenome and 15 lateral gene transfer events.</title>
        <authorList>
            <person name="Petersen C."/>
            <person name="Sorensen T."/>
            <person name="Nielsen M.R."/>
            <person name="Sondergaard T.E."/>
            <person name="Sorensen J.L."/>
            <person name="Fitzpatrick D.A."/>
            <person name="Frisvad J.C."/>
            <person name="Nielsen K.L."/>
        </authorList>
    </citation>
    <scope>NUCLEOTIDE SEQUENCE</scope>
    <source>
        <strain evidence="2">IBT 30728</strain>
    </source>
</reference>
<name>A0A9X0BZY0_9EURO</name>
<accession>A0A9X0BZY0</accession>
<evidence type="ECO:0000313" key="3">
    <source>
        <dbReference type="Proteomes" id="UP001148312"/>
    </source>
</evidence>
<feature type="transmembrane region" description="Helical" evidence="1">
    <location>
        <begin position="55"/>
        <end position="77"/>
    </location>
</feature>
<dbReference type="Proteomes" id="UP001148312">
    <property type="component" value="Unassembled WGS sequence"/>
</dbReference>
<reference evidence="2" key="1">
    <citation type="submission" date="2022-12" db="EMBL/GenBank/DDBJ databases">
        <authorList>
            <person name="Petersen C."/>
        </authorList>
    </citation>
    <scope>NUCLEOTIDE SEQUENCE</scope>
    <source>
        <strain evidence="2">IBT 30728</strain>
    </source>
</reference>
<dbReference type="EMBL" id="JAPWDQ010000003">
    <property type="protein sequence ID" value="KAJ5491667.1"/>
    <property type="molecule type" value="Genomic_DNA"/>
</dbReference>
<keyword evidence="1" id="KW-0472">Membrane</keyword>
<dbReference type="GeneID" id="81623085"/>
<organism evidence="2 3">
    <name type="scientific">Penicillium diatomitis</name>
    <dbReference type="NCBI Taxonomy" id="2819901"/>
    <lineage>
        <taxon>Eukaryota</taxon>
        <taxon>Fungi</taxon>
        <taxon>Dikarya</taxon>
        <taxon>Ascomycota</taxon>
        <taxon>Pezizomycotina</taxon>
        <taxon>Eurotiomycetes</taxon>
        <taxon>Eurotiomycetidae</taxon>
        <taxon>Eurotiales</taxon>
        <taxon>Aspergillaceae</taxon>
        <taxon>Penicillium</taxon>
    </lineage>
</organism>
<evidence type="ECO:0000313" key="2">
    <source>
        <dbReference type="EMBL" id="KAJ5491667.1"/>
    </source>
</evidence>